<name>A0AAE1INR3_9FABA</name>
<dbReference type="GO" id="GO:0010345">
    <property type="term" value="P:suberin biosynthetic process"/>
    <property type="evidence" value="ECO:0007669"/>
    <property type="project" value="TreeGrafter"/>
</dbReference>
<protein>
    <recommendedName>
        <fullName evidence="4">Fatty acyl-CoA reductase</fullName>
        <ecNumber evidence="4">1.2.1.84</ecNumber>
    </recommendedName>
</protein>
<comment type="similarity">
    <text evidence="1 4">Belongs to the fatty acyl-CoA reductase family.</text>
</comment>
<comment type="caution">
    <text evidence="7">The sequence shown here is derived from an EMBL/GenBank/DDBJ whole genome shotgun (WGS) entry which is preliminary data.</text>
</comment>
<dbReference type="AlphaFoldDB" id="A0AAE1INR3"/>
<feature type="domain" description="Thioester reductase (TE)" evidence="6">
    <location>
        <begin position="120"/>
        <end position="417"/>
    </location>
</feature>
<evidence type="ECO:0000259" key="5">
    <source>
        <dbReference type="Pfam" id="PF03015"/>
    </source>
</evidence>
<evidence type="ECO:0000256" key="3">
    <source>
        <dbReference type="ARBA" id="ARBA00023098"/>
    </source>
</evidence>
<evidence type="ECO:0000313" key="8">
    <source>
        <dbReference type="Proteomes" id="UP001293593"/>
    </source>
</evidence>
<keyword evidence="4" id="KW-0560">Oxidoreductase</keyword>
<dbReference type="Pfam" id="PF07993">
    <property type="entry name" value="NAD_binding_4"/>
    <property type="match status" value="1"/>
</dbReference>
<evidence type="ECO:0000256" key="4">
    <source>
        <dbReference type="RuleBase" id="RU363097"/>
    </source>
</evidence>
<dbReference type="InterPro" id="IPR036291">
    <property type="entry name" value="NAD(P)-bd_dom_sf"/>
</dbReference>
<dbReference type="GO" id="GO:0035336">
    <property type="term" value="P:long-chain fatty-acyl-CoA metabolic process"/>
    <property type="evidence" value="ECO:0007669"/>
    <property type="project" value="TreeGrafter"/>
</dbReference>
<comment type="catalytic activity">
    <reaction evidence="4">
        <text>a long-chain fatty acyl-CoA + 2 NADPH + 2 H(+) = a long-chain primary fatty alcohol + 2 NADP(+) + CoA</text>
        <dbReference type="Rhea" id="RHEA:52716"/>
        <dbReference type="ChEBI" id="CHEBI:15378"/>
        <dbReference type="ChEBI" id="CHEBI:57287"/>
        <dbReference type="ChEBI" id="CHEBI:57783"/>
        <dbReference type="ChEBI" id="CHEBI:58349"/>
        <dbReference type="ChEBI" id="CHEBI:77396"/>
        <dbReference type="ChEBI" id="CHEBI:83139"/>
        <dbReference type="EC" id="1.2.1.84"/>
    </reaction>
</comment>
<feature type="domain" description="Fatty acyl-CoA reductase C-terminal" evidence="5">
    <location>
        <begin position="519"/>
        <end position="591"/>
    </location>
</feature>
<reference evidence="7" key="1">
    <citation type="submission" date="2023-10" db="EMBL/GenBank/DDBJ databases">
        <title>Chromosome-level genome of the transformable northern wattle, Acacia crassicarpa.</title>
        <authorList>
            <person name="Massaro I."/>
            <person name="Sinha N.R."/>
            <person name="Poethig S."/>
            <person name="Leichty A.R."/>
        </authorList>
    </citation>
    <scope>NUCLEOTIDE SEQUENCE</scope>
    <source>
        <strain evidence="7">Acra3RX</strain>
        <tissue evidence="7">Leaf</tissue>
    </source>
</reference>
<dbReference type="PANTHER" id="PTHR11011:SF113">
    <property type="entry name" value="FATTY ACYL-COA REDUCTASE"/>
    <property type="match status" value="1"/>
</dbReference>
<proteinExistence type="inferred from homology"/>
<dbReference type="SUPFAM" id="SSF51735">
    <property type="entry name" value="NAD(P)-binding Rossmann-fold domains"/>
    <property type="match status" value="1"/>
</dbReference>
<dbReference type="EMBL" id="JAWXYG010000015">
    <property type="protein sequence ID" value="KAK4253636.1"/>
    <property type="molecule type" value="Genomic_DNA"/>
</dbReference>
<dbReference type="EC" id="1.2.1.84" evidence="4"/>
<dbReference type="Pfam" id="PF03015">
    <property type="entry name" value="Sterile"/>
    <property type="match status" value="1"/>
</dbReference>
<dbReference type="CDD" id="cd05236">
    <property type="entry name" value="FAR-N_SDR_e"/>
    <property type="match status" value="1"/>
</dbReference>
<dbReference type="CDD" id="cd09071">
    <property type="entry name" value="FAR_C"/>
    <property type="match status" value="1"/>
</dbReference>
<dbReference type="Gene3D" id="3.40.50.720">
    <property type="entry name" value="NAD(P)-binding Rossmann-like Domain"/>
    <property type="match status" value="1"/>
</dbReference>
<dbReference type="GO" id="GO:0102965">
    <property type="term" value="F:alcohol-forming long-chain fatty acyl-CoA reductase activity"/>
    <property type="evidence" value="ECO:0007669"/>
    <property type="project" value="UniProtKB-EC"/>
</dbReference>
<dbReference type="PANTHER" id="PTHR11011">
    <property type="entry name" value="MALE STERILITY PROTEIN 2-RELATED"/>
    <property type="match status" value="1"/>
</dbReference>
<keyword evidence="2 4" id="KW-0444">Lipid biosynthesis</keyword>
<evidence type="ECO:0000256" key="1">
    <source>
        <dbReference type="ARBA" id="ARBA00005928"/>
    </source>
</evidence>
<keyword evidence="8" id="KW-1185">Reference proteome</keyword>
<accession>A0AAE1INR3</accession>
<dbReference type="GO" id="GO:0080019">
    <property type="term" value="F:alcohol-forming very long-chain fatty acyl-CoA reductase activity"/>
    <property type="evidence" value="ECO:0007669"/>
    <property type="project" value="InterPro"/>
</dbReference>
<dbReference type="InterPro" id="IPR033640">
    <property type="entry name" value="FAR_C"/>
</dbReference>
<dbReference type="Proteomes" id="UP001293593">
    <property type="component" value="Unassembled WGS sequence"/>
</dbReference>
<keyword evidence="3 4" id="KW-0443">Lipid metabolism</keyword>
<comment type="function">
    <text evidence="4">Catalyzes the reduction of fatty acyl-CoA to fatty alcohols.</text>
</comment>
<gene>
    <name evidence="7" type="ORF">QN277_010284</name>
</gene>
<evidence type="ECO:0000313" key="7">
    <source>
        <dbReference type="EMBL" id="KAK4253636.1"/>
    </source>
</evidence>
<sequence>MNPYSMRSLFSAFAPPQNCSSPYKSDPVFLQLLFQYDYCSFNTLNFKYQRHIQKNRRVVCSQKSSESHGGNLSTGVLEKPRDQSFQTNPRTMSFILPSEIKPFEGSIGIVNFFKGKNCLITGATGFVAKVIVEKILRMVPETGRIFVLIKAKDKEAAMERLKAEIIECEVFKKLKEAHGKRYMEFMMRKLVPVVGTVWESDLGMDAHTANDIAKQVHVVINSAATTSFDERYDVAMNTNTKGPFRVLNFAKKCKNLCLFFHISTAYVGDGERQGIIMEKPLYIGQGRVRAITEEDIDFELELASKMVNSVKQNQATQKMKEFGIKRANMYGWPNTYSFTKAMGEMLINNFRDDIPMVILRPSVVESSYSQPFPGWIQGYRVLDPLIFNYGKGQLPGFLGDPNAVIDVIPVDMVANATMAAIAKHGAEATPDLNVYHIGSSVANPISFGAVFDYACSHFKSFPLAQPSNNNGNQSLIQKMNFFNSLDDFSSYISMEMAKQTGLWHATKLEPNLHKTLQKKSTMKAQLFIHLAKLYEPYMFYKAWFDNGNTQRLYGEMSAEEMRNFGFDVQSINWEQYISNIHIPGVRKHLLRC</sequence>
<evidence type="ECO:0000256" key="2">
    <source>
        <dbReference type="ARBA" id="ARBA00022516"/>
    </source>
</evidence>
<dbReference type="InterPro" id="IPR026055">
    <property type="entry name" value="FAR"/>
</dbReference>
<keyword evidence="4" id="KW-0521">NADP</keyword>
<evidence type="ECO:0000259" key="6">
    <source>
        <dbReference type="Pfam" id="PF07993"/>
    </source>
</evidence>
<organism evidence="7 8">
    <name type="scientific">Acacia crassicarpa</name>
    <name type="common">northern wattle</name>
    <dbReference type="NCBI Taxonomy" id="499986"/>
    <lineage>
        <taxon>Eukaryota</taxon>
        <taxon>Viridiplantae</taxon>
        <taxon>Streptophyta</taxon>
        <taxon>Embryophyta</taxon>
        <taxon>Tracheophyta</taxon>
        <taxon>Spermatophyta</taxon>
        <taxon>Magnoliopsida</taxon>
        <taxon>eudicotyledons</taxon>
        <taxon>Gunneridae</taxon>
        <taxon>Pentapetalae</taxon>
        <taxon>rosids</taxon>
        <taxon>fabids</taxon>
        <taxon>Fabales</taxon>
        <taxon>Fabaceae</taxon>
        <taxon>Caesalpinioideae</taxon>
        <taxon>mimosoid clade</taxon>
        <taxon>Acacieae</taxon>
        <taxon>Acacia</taxon>
    </lineage>
</organism>
<dbReference type="InterPro" id="IPR013120">
    <property type="entry name" value="FAR_NAD-bd"/>
</dbReference>